<keyword evidence="3 8" id="KW-0819">tRNA processing</keyword>
<dbReference type="Pfam" id="PF14437">
    <property type="entry name" value="MafB19-deam"/>
    <property type="match status" value="1"/>
</dbReference>
<comment type="cofactor">
    <cofactor evidence="8">
        <name>Zn(2+)</name>
        <dbReference type="ChEBI" id="CHEBI:29105"/>
    </cofactor>
    <text evidence="8">Binds 1 zinc ion per subunit.</text>
</comment>
<dbReference type="SUPFAM" id="SSF53927">
    <property type="entry name" value="Cytidine deaminase-like"/>
    <property type="match status" value="1"/>
</dbReference>
<evidence type="ECO:0000256" key="4">
    <source>
        <dbReference type="ARBA" id="ARBA00022723"/>
    </source>
</evidence>
<name>A0A1Z3HNU3_9CYAN</name>
<comment type="function">
    <text evidence="8">Catalyzes the deamination of adenosine to inosine at the wobble position 34 of tRNA(Arg2).</text>
</comment>
<organism evidence="10 11">
    <name type="scientific">Halomicronema hongdechloris C2206</name>
    <dbReference type="NCBI Taxonomy" id="1641165"/>
    <lineage>
        <taxon>Bacteria</taxon>
        <taxon>Bacillati</taxon>
        <taxon>Cyanobacteriota</taxon>
        <taxon>Cyanophyceae</taxon>
        <taxon>Nodosilineales</taxon>
        <taxon>Nodosilineaceae</taxon>
        <taxon>Halomicronema</taxon>
    </lineage>
</organism>
<sequence length="165" mass="17542">MMFESSPVLEDATYLAHCHWMQQALALAATAGTAGDIPVGAVIVGPGDTCLAATANHRQRAADPTAHAEILALRQAGQALGTWHLEQCVLYVTLEPCPMCAGAIILSRLGLLVYGVGDPKAGAIRSVVNLPDSACSNHRLPVLAGILAEPCQRQLSHWFRQRRQA</sequence>
<dbReference type="OrthoDB" id="9802676at2"/>
<feature type="binding site" evidence="8">
    <location>
        <position position="97"/>
    </location>
    <ligand>
        <name>Zn(2+)</name>
        <dbReference type="ChEBI" id="CHEBI:29105"/>
        <note>catalytic</note>
    </ligand>
</feature>
<dbReference type="GO" id="GO:0002100">
    <property type="term" value="P:tRNA wobble adenosine to inosine editing"/>
    <property type="evidence" value="ECO:0007669"/>
    <property type="project" value="UniProtKB-UniRule"/>
</dbReference>
<evidence type="ECO:0000259" key="9">
    <source>
        <dbReference type="PROSITE" id="PS51747"/>
    </source>
</evidence>
<dbReference type="KEGG" id="hhg:XM38_029090"/>
<dbReference type="RefSeq" id="WP_080807978.1">
    <property type="nucleotide sequence ID" value="NZ_CP021983.2"/>
</dbReference>
<dbReference type="STRING" id="1641165.XM38_09140"/>
<evidence type="ECO:0000256" key="1">
    <source>
        <dbReference type="ARBA" id="ARBA00010669"/>
    </source>
</evidence>
<feature type="domain" description="CMP/dCMP-type deaminase" evidence="9">
    <location>
        <begin position="15"/>
        <end position="127"/>
    </location>
</feature>
<dbReference type="CDD" id="cd01285">
    <property type="entry name" value="nucleoside_deaminase"/>
    <property type="match status" value="1"/>
</dbReference>
<feature type="binding site" evidence="8">
    <location>
        <position position="67"/>
    </location>
    <ligand>
        <name>Zn(2+)</name>
        <dbReference type="ChEBI" id="CHEBI:29105"/>
        <note>catalytic</note>
    </ligand>
</feature>
<dbReference type="InterPro" id="IPR058535">
    <property type="entry name" value="MafB19-deam"/>
</dbReference>
<evidence type="ECO:0000256" key="7">
    <source>
        <dbReference type="ARBA" id="ARBA00048045"/>
    </source>
</evidence>
<comment type="catalytic activity">
    <reaction evidence="7 8">
        <text>adenosine(34) in tRNA + H2O + H(+) = inosine(34) in tRNA + NH4(+)</text>
        <dbReference type="Rhea" id="RHEA:43168"/>
        <dbReference type="Rhea" id="RHEA-COMP:10373"/>
        <dbReference type="Rhea" id="RHEA-COMP:10374"/>
        <dbReference type="ChEBI" id="CHEBI:15377"/>
        <dbReference type="ChEBI" id="CHEBI:15378"/>
        <dbReference type="ChEBI" id="CHEBI:28938"/>
        <dbReference type="ChEBI" id="CHEBI:74411"/>
        <dbReference type="ChEBI" id="CHEBI:82852"/>
        <dbReference type="EC" id="3.5.4.33"/>
    </reaction>
</comment>
<dbReference type="PROSITE" id="PS00903">
    <property type="entry name" value="CYT_DCMP_DEAMINASES_1"/>
    <property type="match status" value="1"/>
</dbReference>
<feature type="active site" description="Proton donor" evidence="8">
    <location>
        <position position="69"/>
    </location>
</feature>
<evidence type="ECO:0000313" key="11">
    <source>
        <dbReference type="Proteomes" id="UP000191901"/>
    </source>
</evidence>
<keyword evidence="11" id="KW-1185">Reference proteome</keyword>
<dbReference type="PANTHER" id="PTHR11079">
    <property type="entry name" value="CYTOSINE DEAMINASE FAMILY MEMBER"/>
    <property type="match status" value="1"/>
</dbReference>
<comment type="subunit">
    <text evidence="2 8">Homodimer.</text>
</comment>
<dbReference type="NCBIfam" id="NF008113">
    <property type="entry name" value="PRK10860.1"/>
    <property type="match status" value="1"/>
</dbReference>
<reference evidence="10 11" key="1">
    <citation type="journal article" date="2016" name="Biochim. Biophys. Acta">
        <title>Characterization of red-shifted phycobilisomes isolated from the chlorophyll f-containing cyanobacterium Halomicronema hongdechloris.</title>
        <authorList>
            <person name="Li Y."/>
            <person name="Lin Y."/>
            <person name="Garvey C.J."/>
            <person name="Birch D."/>
            <person name="Corkery R.W."/>
            <person name="Loughlin P.C."/>
            <person name="Scheer H."/>
            <person name="Willows R.D."/>
            <person name="Chen M."/>
        </authorList>
    </citation>
    <scope>NUCLEOTIDE SEQUENCE [LARGE SCALE GENOMIC DNA]</scope>
    <source>
        <strain evidence="10 11">C2206</strain>
    </source>
</reference>
<keyword evidence="4 8" id="KW-0479">Metal-binding</keyword>
<dbReference type="PANTHER" id="PTHR11079:SF202">
    <property type="entry name" value="TRNA-SPECIFIC ADENOSINE DEAMINASE"/>
    <property type="match status" value="1"/>
</dbReference>
<dbReference type="InterPro" id="IPR028883">
    <property type="entry name" value="tRNA_aden_deaminase"/>
</dbReference>
<proteinExistence type="inferred from homology"/>
<keyword evidence="5 8" id="KW-0378">Hydrolase</keyword>
<gene>
    <name evidence="8 10" type="primary">tadA</name>
    <name evidence="10" type="ORF">XM38_029090</name>
</gene>
<evidence type="ECO:0000256" key="8">
    <source>
        <dbReference type="HAMAP-Rule" id="MF_00972"/>
    </source>
</evidence>
<keyword evidence="6 8" id="KW-0862">Zinc</keyword>
<evidence type="ECO:0000313" key="10">
    <source>
        <dbReference type="EMBL" id="ASC71955.1"/>
    </source>
</evidence>
<dbReference type="AlphaFoldDB" id="A0A1Z3HNU3"/>
<dbReference type="EC" id="3.5.4.33" evidence="8"/>
<evidence type="ECO:0000256" key="5">
    <source>
        <dbReference type="ARBA" id="ARBA00022801"/>
    </source>
</evidence>
<accession>A0A1Z3HNU3</accession>
<feature type="binding site" evidence="8">
    <location>
        <position position="100"/>
    </location>
    <ligand>
        <name>Zn(2+)</name>
        <dbReference type="ChEBI" id="CHEBI:29105"/>
        <note>catalytic</note>
    </ligand>
</feature>
<dbReference type="GO" id="GO:0052717">
    <property type="term" value="F:tRNA-specific adenosine-34 deaminase activity"/>
    <property type="evidence" value="ECO:0007669"/>
    <property type="project" value="UniProtKB-UniRule"/>
</dbReference>
<comment type="similarity">
    <text evidence="1">Belongs to the cytidine and deoxycytidylate deaminase family. ADAT2 subfamily.</text>
</comment>
<dbReference type="EMBL" id="CP021983">
    <property type="protein sequence ID" value="ASC71955.1"/>
    <property type="molecule type" value="Genomic_DNA"/>
</dbReference>
<evidence type="ECO:0000256" key="2">
    <source>
        <dbReference type="ARBA" id="ARBA00011738"/>
    </source>
</evidence>
<dbReference type="InterPro" id="IPR016193">
    <property type="entry name" value="Cytidine_deaminase-like"/>
</dbReference>
<evidence type="ECO:0000256" key="3">
    <source>
        <dbReference type="ARBA" id="ARBA00022694"/>
    </source>
</evidence>
<dbReference type="InterPro" id="IPR002125">
    <property type="entry name" value="CMP_dCMP_dom"/>
</dbReference>
<protein>
    <recommendedName>
        <fullName evidence="8">tRNA-specific adenosine deaminase</fullName>
        <ecNumber evidence="8">3.5.4.33</ecNumber>
    </recommendedName>
</protein>
<dbReference type="PROSITE" id="PS51747">
    <property type="entry name" value="CYT_DCMP_DEAMINASES_2"/>
    <property type="match status" value="1"/>
</dbReference>
<dbReference type="Gene3D" id="3.40.140.10">
    <property type="entry name" value="Cytidine Deaminase, domain 2"/>
    <property type="match status" value="1"/>
</dbReference>
<dbReference type="Proteomes" id="UP000191901">
    <property type="component" value="Chromosome"/>
</dbReference>
<dbReference type="InterPro" id="IPR016192">
    <property type="entry name" value="APOBEC/CMP_deaminase_Zn-bd"/>
</dbReference>
<dbReference type="HAMAP" id="MF_00972">
    <property type="entry name" value="tRNA_aden_deaminase"/>
    <property type="match status" value="1"/>
</dbReference>
<dbReference type="GO" id="GO:0008270">
    <property type="term" value="F:zinc ion binding"/>
    <property type="evidence" value="ECO:0007669"/>
    <property type="project" value="UniProtKB-UniRule"/>
</dbReference>
<evidence type="ECO:0000256" key="6">
    <source>
        <dbReference type="ARBA" id="ARBA00022833"/>
    </source>
</evidence>